<evidence type="ECO:0000313" key="4">
    <source>
        <dbReference type="Proteomes" id="UP001403385"/>
    </source>
</evidence>
<organism evidence="3 4">
    <name type="scientific">Rapidithrix thailandica</name>
    <dbReference type="NCBI Taxonomy" id="413964"/>
    <lineage>
        <taxon>Bacteria</taxon>
        <taxon>Pseudomonadati</taxon>
        <taxon>Bacteroidota</taxon>
        <taxon>Cytophagia</taxon>
        <taxon>Cytophagales</taxon>
        <taxon>Flammeovirgaceae</taxon>
        <taxon>Rapidithrix</taxon>
    </lineage>
</organism>
<comment type="caution">
    <text evidence="3">The sequence shown here is derived from an EMBL/GenBank/DDBJ whole genome shotgun (WGS) entry which is preliminary data.</text>
</comment>
<dbReference type="InterPro" id="IPR052893">
    <property type="entry name" value="TCS_response_regulator"/>
</dbReference>
<reference evidence="3 4" key="1">
    <citation type="submission" date="2024-04" db="EMBL/GenBank/DDBJ databases">
        <title>Novel genus in family Flammeovirgaceae.</title>
        <authorList>
            <person name="Nguyen T.H."/>
            <person name="Vuong T.Q."/>
            <person name="Le H."/>
            <person name="Kim S.-G."/>
        </authorList>
    </citation>
    <scope>NUCLEOTIDE SEQUENCE [LARGE SCALE GENOMIC DNA]</scope>
    <source>
        <strain evidence="3 4">JCM 23209</strain>
    </source>
</reference>
<feature type="modified residue" description="4-aspartylphosphate" evidence="1">
    <location>
        <position position="63"/>
    </location>
</feature>
<proteinExistence type="predicted"/>
<name>A0AAW9S1X0_9BACT</name>
<sequence>MKKYNQILIIDDDEINNYVTTKFIKKMDLSDVVDTISNGSSAINYLEKCEGSKGKFPDLIIVDISMPIMDGLEFLEIYEQRFWKKHKATKMVVITASIREKDKEDAMSFKCISGFLNKPVDVDSLTRLLK</sequence>
<dbReference type="EMBL" id="JBDKWZ010000020">
    <property type="protein sequence ID" value="MEN7551174.1"/>
    <property type="molecule type" value="Genomic_DNA"/>
</dbReference>
<dbReference type="InterPro" id="IPR001789">
    <property type="entry name" value="Sig_transdc_resp-reg_receiver"/>
</dbReference>
<dbReference type="PANTHER" id="PTHR44520">
    <property type="entry name" value="RESPONSE REGULATOR RCP1-RELATED"/>
    <property type="match status" value="1"/>
</dbReference>
<dbReference type="Gene3D" id="3.40.50.2300">
    <property type="match status" value="1"/>
</dbReference>
<evidence type="ECO:0000259" key="2">
    <source>
        <dbReference type="PROSITE" id="PS50110"/>
    </source>
</evidence>
<accession>A0AAW9S1X0</accession>
<gene>
    <name evidence="3" type="ORF">AAG747_24870</name>
</gene>
<dbReference type="Proteomes" id="UP001403385">
    <property type="component" value="Unassembled WGS sequence"/>
</dbReference>
<dbReference type="CDD" id="cd17546">
    <property type="entry name" value="REC_hyHK_CKI1_RcsC-like"/>
    <property type="match status" value="1"/>
</dbReference>
<dbReference type="RefSeq" id="WP_346823955.1">
    <property type="nucleotide sequence ID" value="NZ_JBDKWZ010000020.1"/>
</dbReference>
<evidence type="ECO:0000256" key="1">
    <source>
        <dbReference type="PROSITE-ProRule" id="PRU00169"/>
    </source>
</evidence>
<keyword evidence="1" id="KW-0597">Phosphoprotein</keyword>
<dbReference type="PROSITE" id="PS50110">
    <property type="entry name" value="RESPONSE_REGULATORY"/>
    <property type="match status" value="1"/>
</dbReference>
<dbReference type="GO" id="GO:0000160">
    <property type="term" value="P:phosphorelay signal transduction system"/>
    <property type="evidence" value="ECO:0007669"/>
    <property type="project" value="InterPro"/>
</dbReference>
<dbReference type="InterPro" id="IPR011006">
    <property type="entry name" value="CheY-like_superfamily"/>
</dbReference>
<dbReference type="PANTHER" id="PTHR44520:SF2">
    <property type="entry name" value="RESPONSE REGULATOR RCP1"/>
    <property type="match status" value="1"/>
</dbReference>
<keyword evidence="4" id="KW-1185">Reference proteome</keyword>
<dbReference type="Pfam" id="PF00072">
    <property type="entry name" value="Response_reg"/>
    <property type="match status" value="1"/>
</dbReference>
<dbReference type="AlphaFoldDB" id="A0AAW9S1X0"/>
<feature type="domain" description="Response regulatory" evidence="2">
    <location>
        <begin position="6"/>
        <end position="130"/>
    </location>
</feature>
<dbReference type="SUPFAM" id="SSF52172">
    <property type="entry name" value="CheY-like"/>
    <property type="match status" value="1"/>
</dbReference>
<dbReference type="SMART" id="SM00448">
    <property type="entry name" value="REC"/>
    <property type="match status" value="1"/>
</dbReference>
<protein>
    <submittedName>
        <fullName evidence="3">Response regulator</fullName>
    </submittedName>
</protein>
<evidence type="ECO:0000313" key="3">
    <source>
        <dbReference type="EMBL" id="MEN7551174.1"/>
    </source>
</evidence>